<evidence type="ECO:0000313" key="3">
    <source>
        <dbReference type="Proteomes" id="UP001240697"/>
    </source>
</evidence>
<feature type="signal peptide" evidence="1">
    <location>
        <begin position="1"/>
        <end position="24"/>
    </location>
</feature>
<reference evidence="2 3" key="1">
    <citation type="submission" date="2023-05" db="EMBL/GenBank/DDBJ databases">
        <authorList>
            <person name="Yin Y."/>
            <person name="Lu Z."/>
        </authorList>
    </citation>
    <scope>NUCLEOTIDE SEQUENCE [LARGE SCALE GENOMIC DNA]</scope>
    <source>
        <strain evidence="2 3">ZM22</strain>
    </source>
</reference>
<dbReference type="Proteomes" id="UP001240697">
    <property type="component" value="Chromosome"/>
</dbReference>
<protein>
    <submittedName>
        <fullName evidence="2">DNA breaking-rejoining protein</fullName>
    </submittedName>
</protein>
<dbReference type="PROSITE" id="PS51257">
    <property type="entry name" value="PROKAR_LIPOPROTEIN"/>
    <property type="match status" value="1"/>
</dbReference>
<proteinExistence type="predicted"/>
<organism evidence="2 3">
    <name type="scientific">Comamonas resistens</name>
    <dbReference type="NCBI Taxonomy" id="3046670"/>
    <lineage>
        <taxon>Bacteria</taxon>
        <taxon>Pseudomonadati</taxon>
        <taxon>Pseudomonadota</taxon>
        <taxon>Betaproteobacteria</taxon>
        <taxon>Burkholderiales</taxon>
        <taxon>Comamonadaceae</taxon>
        <taxon>Comamonas</taxon>
    </lineage>
</organism>
<sequence>MKRLTPLLAAAGLFGTLSGGCAMAQTSSSQSFASSTTNTYSGQITGNGVAQYGLDTHALQQLTVTLHTNNPNSHMSVIKGDSTDALCLNQASPHSCTFRVESDTAYRVRVFLTREAVQRGESARFTISLEPGN</sequence>
<gene>
    <name evidence="2" type="ORF">QMY55_08770</name>
</gene>
<keyword evidence="1" id="KW-0732">Signal</keyword>
<dbReference type="RefSeq" id="WP_283488239.1">
    <property type="nucleotide sequence ID" value="NZ_CP125947.1"/>
</dbReference>
<name>A0ABY8SY42_9BURK</name>
<evidence type="ECO:0000256" key="1">
    <source>
        <dbReference type="SAM" id="SignalP"/>
    </source>
</evidence>
<dbReference type="Gene3D" id="2.60.120.380">
    <property type="match status" value="1"/>
</dbReference>
<keyword evidence="3" id="KW-1185">Reference proteome</keyword>
<feature type="chain" id="PRO_5047549343" evidence="1">
    <location>
        <begin position="25"/>
        <end position="133"/>
    </location>
</feature>
<evidence type="ECO:0000313" key="2">
    <source>
        <dbReference type="EMBL" id="WHS67194.1"/>
    </source>
</evidence>
<accession>A0ABY8SY42</accession>
<dbReference type="EMBL" id="CP125947">
    <property type="protein sequence ID" value="WHS67194.1"/>
    <property type="molecule type" value="Genomic_DNA"/>
</dbReference>